<reference evidence="1 2" key="1">
    <citation type="submission" date="2019-02" db="EMBL/GenBank/DDBJ databases">
        <title>Deep-cultivation of Planctomycetes and their phenomic and genomic characterization uncovers novel biology.</title>
        <authorList>
            <person name="Wiegand S."/>
            <person name="Jogler M."/>
            <person name="Boedeker C."/>
            <person name="Pinto D."/>
            <person name="Vollmers J."/>
            <person name="Rivas-Marin E."/>
            <person name="Kohn T."/>
            <person name="Peeters S.H."/>
            <person name="Heuer A."/>
            <person name="Rast P."/>
            <person name="Oberbeckmann S."/>
            <person name="Bunk B."/>
            <person name="Jeske O."/>
            <person name="Meyerdierks A."/>
            <person name="Storesund J.E."/>
            <person name="Kallscheuer N."/>
            <person name="Luecker S."/>
            <person name="Lage O.M."/>
            <person name="Pohl T."/>
            <person name="Merkel B.J."/>
            <person name="Hornburger P."/>
            <person name="Mueller R.-W."/>
            <person name="Bruemmer F."/>
            <person name="Labrenz M."/>
            <person name="Spormann A.M."/>
            <person name="Op den Camp H."/>
            <person name="Overmann J."/>
            <person name="Amann R."/>
            <person name="Jetten M.S.M."/>
            <person name="Mascher T."/>
            <person name="Medema M.H."/>
            <person name="Devos D.P."/>
            <person name="Kaster A.-K."/>
            <person name="Ovreas L."/>
            <person name="Rohde M."/>
            <person name="Galperin M.Y."/>
            <person name="Jogler C."/>
        </authorList>
    </citation>
    <scope>NUCLEOTIDE SEQUENCE [LARGE SCALE GENOMIC DNA]</scope>
    <source>
        <strain evidence="1 2">EC9</strain>
    </source>
</reference>
<protein>
    <recommendedName>
        <fullName evidence="3">DUF3500 domain-containing protein</fullName>
    </recommendedName>
</protein>
<evidence type="ECO:0000313" key="1">
    <source>
        <dbReference type="EMBL" id="QDS86968.1"/>
    </source>
</evidence>
<dbReference type="EMBL" id="CP036261">
    <property type="protein sequence ID" value="QDS86968.1"/>
    <property type="molecule type" value="Genomic_DNA"/>
</dbReference>
<proteinExistence type="predicted"/>
<organism evidence="1 2">
    <name type="scientific">Rosistilla ulvae</name>
    <dbReference type="NCBI Taxonomy" id="1930277"/>
    <lineage>
        <taxon>Bacteria</taxon>
        <taxon>Pseudomonadati</taxon>
        <taxon>Planctomycetota</taxon>
        <taxon>Planctomycetia</taxon>
        <taxon>Pirellulales</taxon>
        <taxon>Pirellulaceae</taxon>
        <taxon>Rosistilla</taxon>
    </lineage>
</organism>
<dbReference type="RefSeq" id="WP_246105968.1">
    <property type="nucleotide sequence ID" value="NZ_CP036261.1"/>
</dbReference>
<dbReference type="KEGG" id="ruv:EC9_11430"/>
<dbReference type="Pfam" id="PF12006">
    <property type="entry name" value="DUF3500"/>
    <property type="match status" value="1"/>
</dbReference>
<keyword evidence="2" id="KW-1185">Reference proteome</keyword>
<name>A0A517LWH5_9BACT</name>
<dbReference type="PANTHER" id="PTHR37489">
    <property type="entry name" value="DUF3500 DOMAIN-CONTAINING PROTEIN"/>
    <property type="match status" value="1"/>
</dbReference>
<evidence type="ECO:0000313" key="2">
    <source>
        <dbReference type="Proteomes" id="UP000319557"/>
    </source>
</evidence>
<accession>A0A517LWH5</accession>
<sequence length="352" mass="38546">MRNPRLFSRLSLITMLCFGGLLATATGAILLQANSGGAAMVQSANAFLSTLDDAAKSKALLAYDAAERTKWHFIPMPTRKGLVIRDMNPAQKAAALRLLRAALSESGYEKSRRIMSLEAVLLELEGPKSKGRRDPEKYYVTLFGEPSDTQPWGFSFEGHHMSLNFVVEGGKIVDSTPQFFASNPAEIKNDVSGPLKKGTRVLRDEEQLAFDLMASLQSSQREKAIFAAEAPAEISDAGEPQPTAPKLVGISYASLNGQQQEMLRSLVDVYIDSMTAEVAADRRQIIDNDGWNDVHFAWGGALKTGIGHYYRVQGKSFLIEFVNTQPDAAGNPANHIHCVWRDLTGDFNLPAK</sequence>
<dbReference type="InterPro" id="IPR021889">
    <property type="entry name" value="DUF3500"/>
</dbReference>
<dbReference type="PANTHER" id="PTHR37489:SF1">
    <property type="entry name" value="DUF3500 DOMAIN-CONTAINING PROTEIN"/>
    <property type="match status" value="1"/>
</dbReference>
<dbReference type="Proteomes" id="UP000319557">
    <property type="component" value="Chromosome"/>
</dbReference>
<dbReference type="AlphaFoldDB" id="A0A517LWH5"/>
<gene>
    <name evidence="1" type="ORF">EC9_11430</name>
</gene>
<evidence type="ECO:0008006" key="3">
    <source>
        <dbReference type="Google" id="ProtNLM"/>
    </source>
</evidence>